<organism evidence="2 3">
    <name type="scientific">Thermosporothrix hazakensis</name>
    <dbReference type="NCBI Taxonomy" id="644383"/>
    <lineage>
        <taxon>Bacteria</taxon>
        <taxon>Bacillati</taxon>
        <taxon>Chloroflexota</taxon>
        <taxon>Ktedonobacteria</taxon>
        <taxon>Ktedonobacterales</taxon>
        <taxon>Thermosporotrichaceae</taxon>
        <taxon>Thermosporothrix</taxon>
    </lineage>
</organism>
<accession>A0A326TVD1</accession>
<evidence type="ECO:0000313" key="2">
    <source>
        <dbReference type="EMBL" id="PZW20726.1"/>
    </source>
</evidence>
<evidence type="ECO:0000313" key="3">
    <source>
        <dbReference type="Proteomes" id="UP000248806"/>
    </source>
</evidence>
<evidence type="ECO:0008006" key="4">
    <source>
        <dbReference type="Google" id="ProtNLM"/>
    </source>
</evidence>
<dbReference type="EMBL" id="QKUF01000041">
    <property type="protein sequence ID" value="PZW20726.1"/>
    <property type="molecule type" value="Genomic_DNA"/>
</dbReference>
<dbReference type="Proteomes" id="UP000248806">
    <property type="component" value="Unassembled WGS sequence"/>
</dbReference>
<dbReference type="RefSeq" id="WP_111326100.1">
    <property type="nucleotide sequence ID" value="NZ_BIFX01000001.1"/>
</dbReference>
<feature type="transmembrane region" description="Helical" evidence="1">
    <location>
        <begin position="56"/>
        <end position="77"/>
    </location>
</feature>
<reference evidence="2 3" key="1">
    <citation type="submission" date="2018-06" db="EMBL/GenBank/DDBJ databases">
        <title>Genomic Encyclopedia of Archaeal and Bacterial Type Strains, Phase II (KMG-II): from individual species to whole genera.</title>
        <authorList>
            <person name="Goeker M."/>
        </authorList>
    </citation>
    <scope>NUCLEOTIDE SEQUENCE [LARGE SCALE GENOMIC DNA]</scope>
    <source>
        <strain evidence="2 3">ATCC BAA-1881</strain>
    </source>
</reference>
<keyword evidence="1" id="KW-1133">Transmembrane helix</keyword>
<keyword evidence="1" id="KW-0812">Transmembrane</keyword>
<keyword evidence="1" id="KW-0472">Membrane</keyword>
<proteinExistence type="predicted"/>
<dbReference type="AlphaFoldDB" id="A0A326TVD1"/>
<name>A0A326TVD1_THEHA</name>
<keyword evidence="3" id="KW-1185">Reference proteome</keyword>
<protein>
    <recommendedName>
        <fullName evidence="4">PrgI family protein</fullName>
    </recommendedName>
</protein>
<comment type="caution">
    <text evidence="2">The sequence shown here is derived from an EMBL/GenBank/DDBJ whole genome shotgun (WGS) entry which is preliminary data.</text>
</comment>
<evidence type="ECO:0000256" key="1">
    <source>
        <dbReference type="SAM" id="Phobius"/>
    </source>
</evidence>
<sequence length="118" mass="13621">MKRCTVPRLQTQDIVFSIQAIDISLRQFLCLLTGVFLSANCWLSCASWRNGGLLELCFWGLFLAPLLLALLFGWGSWQGQPLEVWGLLVLRFWLRPRHSVWRPLTVSSLSPHHDKEEQ</sequence>
<gene>
    <name evidence="2" type="ORF">EI42_05872</name>
</gene>